<keyword evidence="3" id="KW-0560">Oxidoreductase</keyword>
<protein>
    <submittedName>
        <fullName evidence="5">Nitroreductase family protein</fullName>
    </submittedName>
</protein>
<accession>A0A941GHT6</accession>
<dbReference type="PANTHER" id="PTHR43035">
    <property type="entry name" value="FATTY ACID REPRESSION MUTANT PROTEIN 2-RELATED"/>
    <property type="match status" value="1"/>
</dbReference>
<dbReference type="SUPFAM" id="SSF55469">
    <property type="entry name" value="FMN-dependent nitroreductase-like"/>
    <property type="match status" value="1"/>
</dbReference>
<dbReference type="GO" id="GO:0016491">
    <property type="term" value="F:oxidoreductase activity"/>
    <property type="evidence" value="ECO:0007669"/>
    <property type="project" value="UniProtKB-KW"/>
</dbReference>
<dbReference type="CDD" id="cd02140">
    <property type="entry name" value="Frm2-like"/>
    <property type="match status" value="1"/>
</dbReference>
<comment type="caution">
    <text evidence="5">The sequence shown here is derived from an EMBL/GenBank/DDBJ whole genome shotgun (WGS) entry which is preliminary data.</text>
</comment>
<feature type="domain" description="Nitroreductase" evidence="4">
    <location>
        <begin position="8"/>
        <end position="177"/>
    </location>
</feature>
<proteinExistence type="predicted"/>
<dbReference type="RefSeq" id="WP_212117347.1">
    <property type="nucleotide sequence ID" value="NZ_JAGTPX020000003.1"/>
</dbReference>
<evidence type="ECO:0000259" key="4">
    <source>
        <dbReference type="Pfam" id="PF00881"/>
    </source>
</evidence>
<dbReference type="GO" id="GO:0034599">
    <property type="term" value="P:cellular response to oxidative stress"/>
    <property type="evidence" value="ECO:0007669"/>
    <property type="project" value="InterPro"/>
</dbReference>
<sequence length="198" mass="22625">MSAFLEAIKNRRSYYGLSKEQVVSDEKIQEVVNEAVLHTPSSFNSQSTRVVVLLKEQHDRLWDITADELQKIVPAENFATTKEKISSFKAGYGTILFFEDQEVVEGLQKQFALYAENFPVWANQTNAMHQLVIWTALEEVGFGASLQHYNPLIDEAVQVEWDIASSWKLVAQMPFGKPTIEPGEKEFNPLENRVKIFK</sequence>
<organism evidence="5">
    <name type="scientific">Niallia circulans</name>
    <name type="common">Bacillus circulans</name>
    <dbReference type="NCBI Taxonomy" id="1397"/>
    <lineage>
        <taxon>Bacteria</taxon>
        <taxon>Bacillati</taxon>
        <taxon>Bacillota</taxon>
        <taxon>Bacilli</taxon>
        <taxon>Bacillales</taxon>
        <taxon>Bacillaceae</taxon>
        <taxon>Niallia</taxon>
    </lineage>
</organism>
<dbReference type="InterPro" id="IPR029479">
    <property type="entry name" value="Nitroreductase"/>
</dbReference>
<dbReference type="InterPro" id="IPR033877">
    <property type="entry name" value="Frm2/Hbn1"/>
</dbReference>
<reference evidence="5" key="1">
    <citation type="submission" date="2021-04" db="EMBL/GenBank/DDBJ databases">
        <title>Genomic analysis of electroactive and textile dye degrading Bacillus circulans strain: DC10 isolated from constructed wetland-microbial fuel cells treating textile dye wastewaters.</title>
        <authorList>
            <person name="Patel D.U."/>
            <person name="Desai C.R."/>
        </authorList>
    </citation>
    <scope>NUCLEOTIDE SEQUENCE</scope>
    <source>
        <strain evidence="5">DC10</strain>
    </source>
</reference>
<dbReference type="InterPro" id="IPR000415">
    <property type="entry name" value="Nitroreductase-like"/>
</dbReference>
<dbReference type="Gene3D" id="3.40.109.10">
    <property type="entry name" value="NADH Oxidase"/>
    <property type="match status" value="1"/>
</dbReference>
<dbReference type="PANTHER" id="PTHR43035:SF1">
    <property type="entry name" value="FATTY ACID REPRESSION MUTANT PROTEIN 2-RELATED"/>
    <property type="match status" value="1"/>
</dbReference>
<evidence type="ECO:0000256" key="1">
    <source>
        <dbReference type="ARBA" id="ARBA00004496"/>
    </source>
</evidence>
<dbReference type="GO" id="GO:0005737">
    <property type="term" value="C:cytoplasm"/>
    <property type="evidence" value="ECO:0007669"/>
    <property type="project" value="UniProtKB-SubCell"/>
</dbReference>
<dbReference type="AlphaFoldDB" id="A0A941GHT6"/>
<comment type="subcellular location">
    <subcellularLocation>
        <location evidence="1">Cytoplasm</location>
    </subcellularLocation>
</comment>
<gene>
    <name evidence="5" type="ORF">KD144_04365</name>
</gene>
<evidence type="ECO:0000313" key="5">
    <source>
        <dbReference type="EMBL" id="MBR8668768.1"/>
    </source>
</evidence>
<keyword evidence="2" id="KW-0963">Cytoplasm</keyword>
<dbReference type="FunFam" id="3.40.109.10:FF:000001">
    <property type="entry name" value="Nitroreductase family"/>
    <property type="match status" value="1"/>
</dbReference>
<evidence type="ECO:0000256" key="3">
    <source>
        <dbReference type="ARBA" id="ARBA00023002"/>
    </source>
</evidence>
<name>A0A941GHT6_NIACI</name>
<evidence type="ECO:0000256" key="2">
    <source>
        <dbReference type="ARBA" id="ARBA00022490"/>
    </source>
</evidence>
<dbReference type="Pfam" id="PF00881">
    <property type="entry name" value="Nitroreductase"/>
    <property type="match status" value="1"/>
</dbReference>
<dbReference type="EMBL" id="JAGTPX010000003">
    <property type="protein sequence ID" value="MBR8668768.1"/>
    <property type="molecule type" value="Genomic_DNA"/>
</dbReference>